<dbReference type="PANTHER" id="PTHR10192:SF5">
    <property type="entry name" value="GEPHYRIN"/>
    <property type="match status" value="1"/>
</dbReference>
<dbReference type="GO" id="GO:0006777">
    <property type="term" value="P:Mo-molybdopterin cofactor biosynthetic process"/>
    <property type="evidence" value="ECO:0007669"/>
    <property type="project" value="UniProtKB-UniRule"/>
</dbReference>
<dbReference type="Gene3D" id="3.90.105.10">
    <property type="entry name" value="Molybdopterin biosynthesis moea protein, domain 2"/>
    <property type="match status" value="1"/>
</dbReference>
<feature type="domain" description="MoeA N-terminal and linker" evidence="2">
    <location>
        <begin position="32"/>
        <end position="186"/>
    </location>
</feature>
<proteinExistence type="inferred from homology"/>
<keyword evidence="1" id="KW-0479">Metal-binding</keyword>
<keyword evidence="3" id="KW-0614">Plasmid</keyword>
<evidence type="ECO:0000313" key="4">
    <source>
        <dbReference type="Proteomes" id="UP000503440"/>
    </source>
</evidence>
<dbReference type="SUPFAM" id="SSF63882">
    <property type="entry name" value="MoeA N-terminal region -like"/>
    <property type="match status" value="1"/>
</dbReference>
<dbReference type="InterPro" id="IPR005110">
    <property type="entry name" value="MoeA_linker/N"/>
</dbReference>
<dbReference type="RefSeq" id="WP_163146732.1">
    <property type="nucleotide sequence ID" value="NZ_CP044461.1"/>
</dbReference>
<comment type="pathway">
    <text evidence="1">Cofactor biosynthesis; molybdopterin biosynthesis.</text>
</comment>
<keyword evidence="1" id="KW-0501">Molybdenum cofactor biosynthesis</keyword>
<comment type="catalytic activity">
    <reaction evidence="1">
        <text>adenylyl-molybdopterin + molybdate = Mo-molybdopterin + AMP + H(+)</text>
        <dbReference type="Rhea" id="RHEA:35047"/>
        <dbReference type="ChEBI" id="CHEBI:15378"/>
        <dbReference type="ChEBI" id="CHEBI:36264"/>
        <dbReference type="ChEBI" id="CHEBI:62727"/>
        <dbReference type="ChEBI" id="CHEBI:71302"/>
        <dbReference type="ChEBI" id="CHEBI:456215"/>
    </reaction>
</comment>
<dbReference type="Gene3D" id="3.40.980.10">
    <property type="entry name" value="MoaB/Mog-like domain"/>
    <property type="match status" value="1"/>
</dbReference>
<sequence length="463" mass="53324">MKLELNFPDDFPRQLIDMLHGLHPRLPKGYPAEFISLDKAIGRRVAENVIALNDYPAKNLSKFAGWGINSHMTQNIKVNHFLKINNMYFWDAELYRSKDIYQIDYKEDSIIRLPKNIELPSEIDAVIQEDDSRLDLEDPFSYKVLSPIEKFEGVIKQGSIIQQDECLVQKDEKINAEKVIVLSRAGLREIEVYKKPKIIIVSMYNYDNEEKISEECIYVQNILQQWGYDDVGVKILKPIRLEHAFKSEIEQKNPIINPALTSSQEQFTDEFRVLAAEYDLILVCSASSSSGGILTLPKLATFDQSSTNSPINMLTLNEEKFKVFRSDHRSHPINKMEKILDTQGHYRGLKTHTIEDKATIVNLLGDVDDIAMTMNVGVRYILNRTDPNFIKNNFHRGFIKNYETTDKMQLLFGNYTQDDSGKFLIDIAEDTGNHKLNKFTYSNCIVVIPSQADVSEVFFIKLY</sequence>
<gene>
    <name evidence="3" type="ORF">FSC09_17730</name>
</gene>
<keyword evidence="1" id="KW-0460">Magnesium</keyword>
<comment type="function">
    <text evidence="1">Catalyzes the insertion of molybdate into adenylated molybdopterin with the concomitant release of AMP.</text>
</comment>
<dbReference type="EC" id="2.10.1.1" evidence="1"/>
<dbReference type="EMBL" id="CP044461">
    <property type="protein sequence ID" value="QIC72197.1"/>
    <property type="molecule type" value="Genomic_DNA"/>
</dbReference>
<reference evidence="3 4" key="1">
    <citation type="submission" date="2019-09" db="EMBL/GenBank/DDBJ databases">
        <title>Non-baumannii Acinetobacter spp. carrying blaNDM-1 isolated in China.</title>
        <authorList>
            <person name="Cui C."/>
            <person name="Chen C."/>
            <person name="Sun J."/>
            <person name="Liu Y."/>
        </authorList>
    </citation>
    <scope>NUCLEOTIDE SEQUENCE [LARGE SCALE GENOMIC DNA]</scope>
    <source>
        <strain evidence="3 4">B18</strain>
        <plasmid evidence="4">pb18-6</plasmid>
    </source>
</reference>
<dbReference type="AlphaFoldDB" id="A0A6C0Y7F6"/>
<evidence type="ECO:0000313" key="3">
    <source>
        <dbReference type="EMBL" id="QIC72197.1"/>
    </source>
</evidence>
<dbReference type="InterPro" id="IPR038987">
    <property type="entry name" value="MoeA-like"/>
</dbReference>
<dbReference type="Proteomes" id="UP000503440">
    <property type="component" value="Plasmid pB18-6"/>
</dbReference>
<dbReference type="GO" id="GO:0061599">
    <property type="term" value="F:molybdopterin molybdotransferase activity"/>
    <property type="evidence" value="ECO:0007669"/>
    <property type="project" value="UniProtKB-UniRule"/>
</dbReference>
<dbReference type="InterPro" id="IPR036425">
    <property type="entry name" value="MoaB/Mog-like_dom_sf"/>
</dbReference>
<protein>
    <recommendedName>
        <fullName evidence="1">Molybdopterin molybdenumtransferase</fullName>
        <ecNumber evidence="1">2.10.1.1</ecNumber>
    </recommendedName>
</protein>
<comment type="cofactor">
    <cofactor evidence="1">
        <name>Mg(2+)</name>
        <dbReference type="ChEBI" id="CHEBI:18420"/>
    </cofactor>
</comment>
<dbReference type="Gene3D" id="2.170.190.11">
    <property type="entry name" value="Molybdopterin biosynthesis moea protein, domain 3"/>
    <property type="match status" value="1"/>
</dbReference>
<keyword evidence="1" id="KW-0500">Molybdenum</keyword>
<organism evidence="3 4">
    <name type="scientific">Acinetobacter indicus</name>
    <dbReference type="NCBI Taxonomy" id="756892"/>
    <lineage>
        <taxon>Bacteria</taxon>
        <taxon>Pseudomonadati</taxon>
        <taxon>Pseudomonadota</taxon>
        <taxon>Gammaproteobacteria</taxon>
        <taxon>Moraxellales</taxon>
        <taxon>Moraxellaceae</taxon>
        <taxon>Acinetobacter</taxon>
    </lineage>
</organism>
<comment type="similarity">
    <text evidence="1">Belongs to the MoeA family.</text>
</comment>
<dbReference type="GO" id="GO:0046872">
    <property type="term" value="F:metal ion binding"/>
    <property type="evidence" value="ECO:0007669"/>
    <property type="project" value="UniProtKB-UniRule"/>
</dbReference>
<geneLocation type="plasmid" evidence="4">
    <name>pb18-6</name>
</geneLocation>
<accession>A0A6C0Y7F6</accession>
<dbReference type="InterPro" id="IPR036135">
    <property type="entry name" value="MoeA_linker/N_sf"/>
</dbReference>
<evidence type="ECO:0000256" key="1">
    <source>
        <dbReference type="RuleBase" id="RU365090"/>
    </source>
</evidence>
<dbReference type="Pfam" id="PF03453">
    <property type="entry name" value="MoeA_N"/>
    <property type="match status" value="1"/>
</dbReference>
<evidence type="ECO:0000259" key="2">
    <source>
        <dbReference type="Pfam" id="PF03453"/>
    </source>
</evidence>
<name>A0A6C0Y7F6_9GAMM</name>
<dbReference type="GO" id="GO:0005737">
    <property type="term" value="C:cytoplasm"/>
    <property type="evidence" value="ECO:0007669"/>
    <property type="project" value="TreeGrafter"/>
</dbReference>
<keyword evidence="1" id="KW-0808">Transferase</keyword>
<dbReference type="PANTHER" id="PTHR10192">
    <property type="entry name" value="MOLYBDOPTERIN BIOSYNTHESIS PROTEIN"/>
    <property type="match status" value="1"/>
</dbReference>
<dbReference type="UniPathway" id="UPA00344"/>